<evidence type="ECO:0000313" key="2">
    <source>
        <dbReference type="Proteomes" id="UP000287166"/>
    </source>
</evidence>
<proteinExistence type="predicted"/>
<gene>
    <name evidence="1" type="ORF">SCP_0508250</name>
</gene>
<sequence length="67" mass="7552">MVETKFSCITLCYRNHFLLHAPGLYFAITLPVNLPLDRVQVVPSVAAPYRWTMSACQGQPHVPMPHS</sequence>
<protein>
    <submittedName>
        <fullName evidence="1">Uncharacterized protein</fullName>
    </submittedName>
</protein>
<dbReference type="EMBL" id="BFAD01000005">
    <property type="protein sequence ID" value="GBE83769.1"/>
    <property type="molecule type" value="Genomic_DNA"/>
</dbReference>
<dbReference type="GeneID" id="38780686"/>
<dbReference type="RefSeq" id="XP_027614682.1">
    <property type="nucleotide sequence ID" value="XM_027758881.1"/>
</dbReference>
<comment type="caution">
    <text evidence="1">The sequence shown here is derived from an EMBL/GenBank/DDBJ whole genome shotgun (WGS) entry which is preliminary data.</text>
</comment>
<dbReference type="InParanoid" id="A0A401GNN2"/>
<name>A0A401GNN2_9APHY</name>
<reference evidence="1 2" key="1">
    <citation type="journal article" date="2018" name="Sci. Rep.">
        <title>Genome sequence of the cauliflower mushroom Sparassis crispa (Hanabiratake) and its association with beneficial usage.</title>
        <authorList>
            <person name="Kiyama R."/>
            <person name="Furutani Y."/>
            <person name="Kawaguchi K."/>
            <person name="Nakanishi T."/>
        </authorList>
    </citation>
    <scope>NUCLEOTIDE SEQUENCE [LARGE SCALE GENOMIC DNA]</scope>
</reference>
<dbReference type="Proteomes" id="UP000287166">
    <property type="component" value="Unassembled WGS sequence"/>
</dbReference>
<evidence type="ECO:0000313" key="1">
    <source>
        <dbReference type="EMBL" id="GBE83769.1"/>
    </source>
</evidence>
<dbReference type="AlphaFoldDB" id="A0A401GNN2"/>
<organism evidence="1 2">
    <name type="scientific">Sparassis crispa</name>
    <dbReference type="NCBI Taxonomy" id="139825"/>
    <lineage>
        <taxon>Eukaryota</taxon>
        <taxon>Fungi</taxon>
        <taxon>Dikarya</taxon>
        <taxon>Basidiomycota</taxon>
        <taxon>Agaricomycotina</taxon>
        <taxon>Agaricomycetes</taxon>
        <taxon>Polyporales</taxon>
        <taxon>Sparassidaceae</taxon>
        <taxon>Sparassis</taxon>
    </lineage>
</organism>
<keyword evidence="2" id="KW-1185">Reference proteome</keyword>
<accession>A0A401GNN2</accession>